<reference evidence="2" key="1">
    <citation type="submission" date="2023-06" db="EMBL/GenBank/DDBJ databases">
        <title>Genome-scale phylogeny and comparative genomics of the fungal order Sordariales.</title>
        <authorList>
            <consortium name="Lawrence Berkeley National Laboratory"/>
            <person name="Hensen N."/>
            <person name="Bonometti L."/>
            <person name="Westerberg I."/>
            <person name="Brannstrom I.O."/>
            <person name="Guillou S."/>
            <person name="Cros-Aarteil S."/>
            <person name="Calhoun S."/>
            <person name="Haridas S."/>
            <person name="Kuo A."/>
            <person name="Mondo S."/>
            <person name="Pangilinan J."/>
            <person name="Riley R."/>
            <person name="Labutti K."/>
            <person name="Andreopoulos B."/>
            <person name="Lipzen A."/>
            <person name="Chen C."/>
            <person name="Yanf M."/>
            <person name="Daum C."/>
            <person name="Ng V."/>
            <person name="Clum A."/>
            <person name="Steindorff A."/>
            <person name="Ohm R."/>
            <person name="Martin F."/>
            <person name="Silar P."/>
            <person name="Natvig D."/>
            <person name="Lalanne C."/>
            <person name="Gautier V."/>
            <person name="Ament-Velasquez S.L."/>
            <person name="Kruys A."/>
            <person name="Hutchinson M.I."/>
            <person name="Powell A.J."/>
            <person name="Barry K."/>
            <person name="Miller A.N."/>
            <person name="Grigoriev I.V."/>
            <person name="Debuchy R."/>
            <person name="Gladieux P."/>
            <person name="Thoren M.H."/>
            <person name="Johannesson H."/>
        </authorList>
    </citation>
    <scope>NUCLEOTIDE SEQUENCE</scope>
    <source>
        <strain evidence="2">CBS 307.81</strain>
    </source>
</reference>
<dbReference type="Proteomes" id="UP001174997">
    <property type="component" value="Unassembled WGS sequence"/>
</dbReference>
<dbReference type="AlphaFoldDB" id="A0AA39ZLK6"/>
<evidence type="ECO:0000313" key="3">
    <source>
        <dbReference type="Proteomes" id="UP001174997"/>
    </source>
</evidence>
<protein>
    <submittedName>
        <fullName evidence="2">Uncharacterized protein</fullName>
    </submittedName>
</protein>
<proteinExistence type="predicted"/>
<gene>
    <name evidence="2" type="ORF">QBC41DRAFT_311873</name>
</gene>
<feature type="region of interest" description="Disordered" evidence="1">
    <location>
        <begin position="183"/>
        <end position="216"/>
    </location>
</feature>
<accession>A0AA39ZLK6</accession>
<comment type="caution">
    <text evidence="2">The sequence shown here is derived from an EMBL/GenBank/DDBJ whole genome shotgun (WGS) entry which is preliminary data.</text>
</comment>
<feature type="region of interest" description="Disordered" evidence="1">
    <location>
        <begin position="431"/>
        <end position="502"/>
    </location>
</feature>
<dbReference type="EMBL" id="JAULSY010000007">
    <property type="protein sequence ID" value="KAK0673270.1"/>
    <property type="molecule type" value="Genomic_DNA"/>
</dbReference>
<evidence type="ECO:0000313" key="2">
    <source>
        <dbReference type="EMBL" id="KAK0673270.1"/>
    </source>
</evidence>
<keyword evidence="3" id="KW-1185">Reference proteome</keyword>
<feature type="compositionally biased region" description="Polar residues" evidence="1">
    <location>
        <begin position="448"/>
        <end position="460"/>
    </location>
</feature>
<name>A0AA39ZLK6_9PEZI</name>
<sequence>MQTARDPELTNAAPPLMPHGMSAATLIQTLTESFAALADEVQSLVDRKTILEHKLRYAHEQFQYLADKYAVPDVSETLAKIQIPPDLHLLATATSAVPLPKRGLDGNNQHQIALLIREGRKAAQQLAVDMADAVQFASSGLDTPLSPAMEGLTVASTVLEKDFTVHGRKGSLACPFSTKLNQNGIPHGHHAEQQVDGSQDLAGGAGADPTPHKSTDPICAAMLEDAVPSPTAAAAASKCPIRFLDKHSPEEIAHYVETHKHEIPRSHEVCVRRYQRNEEQIRKLDAKYGNLVSMVEDLSHLHRPMLPPAAAENDKANVDGTSSNKRVEDWAQTIVAADPDIQDNEMPPTPLDEEGDRENRFDRNFREVRVGESPSRPWGVPVPIPVGLRPQDIPPARSSSPVPPIKTEVVAAATDVKPEAKKCPFDHTKMGFQTQLKPDPPTAGPNLSAGQTFNTSSSPPLKNHHQELPPSSPPQPTFVNLPESVPPGAPATVGDKGGENRPPQIVYNFNGPVFIGYPMEQAMQFMQQWQQQRQ</sequence>
<organism evidence="2 3">
    <name type="scientific">Cercophora samala</name>
    <dbReference type="NCBI Taxonomy" id="330535"/>
    <lineage>
        <taxon>Eukaryota</taxon>
        <taxon>Fungi</taxon>
        <taxon>Dikarya</taxon>
        <taxon>Ascomycota</taxon>
        <taxon>Pezizomycotina</taxon>
        <taxon>Sordariomycetes</taxon>
        <taxon>Sordariomycetidae</taxon>
        <taxon>Sordariales</taxon>
        <taxon>Lasiosphaeriaceae</taxon>
        <taxon>Cercophora</taxon>
    </lineage>
</organism>
<evidence type="ECO:0000256" key="1">
    <source>
        <dbReference type="SAM" id="MobiDB-lite"/>
    </source>
</evidence>